<dbReference type="EC" id="2.3.2.27" evidence="3"/>
<dbReference type="CDD" id="cd16454">
    <property type="entry name" value="RING-H2_PA-TM-RING"/>
    <property type="match status" value="1"/>
</dbReference>
<comment type="catalytic activity">
    <reaction evidence="1">
        <text>S-ubiquitinyl-[E2 ubiquitin-conjugating enzyme]-L-cysteine + [acceptor protein]-L-lysine = [E2 ubiquitin-conjugating enzyme]-L-cysteine + N(6)-ubiquitinyl-[acceptor protein]-L-lysine.</text>
        <dbReference type="EC" id="2.3.2.27"/>
    </reaction>
</comment>
<proteinExistence type="predicted"/>
<evidence type="ECO:0000256" key="7">
    <source>
        <dbReference type="ARBA" id="ARBA00022771"/>
    </source>
</evidence>
<evidence type="ECO:0000256" key="10">
    <source>
        <dbReference type="ARBA" id="ARBA00022989"/>
    </source>
</evidence>
<dbReference type="InterPro" id="IPR001841">
    <property type="entry name" value="Znf_RING"/>
</dbReference>
<evidence type="ECO:0000256" key="5">
    <source>
        <dbReference type="ARBA" id="ARBA00022692"/>
    </source>
</evidence>
<sequence length="164" mass="18685">MVDELQIAIGRAELLDRLRNWGRYSTYNGSYDPRTYSGKFDAEVLEGIKLDVMTAELASSRARETGRKFETVMREVEMEVMRRLGKILAKTVDPAFAGTEEVAIEEDGAVCGVCQEEMSIGEEGRMLGCMHKFHSDCALKWLREKATCPLCRYQMQVKEFELNI</sequence>
<dbReference type="GO" id="GO:0061630">
    <property type="term" value="F:ubiquitin protein ligase activity"/>
    <property type="evidence" value="ECO:0007669"/>
    <property type="project" value="UniProtKB-EC"/>
</dbReference>
<dbReference type="Pfam" id="PF13639">
    <property type="entry name" value="zf-RING_2"/>
    <property type="match status" value="1"/>
</dbReference>
<dbReference type="GO" id="GO:0008270">
    <property type="term" value="F:zinc ion binding"/>
    <property type="evidence" value="ECO:0007669"/>
    <property type="project" value="UniProtKB-KW"/>
</dbReference>
<dbReference type="PANTHER" id="PTHR45977:SF4">
    <property type="entry name" value="RING-TYPE DOMAIN-CONTAINING PROTEIN"/>
    <property type="match status" value="1"/>
</dbReference>
<evidence type="ECO:0000256" key="3">
    <source>
        <dbReference type="ARBA" id="ARBA00012483"/>
    </source>
</evidence>
<evidence type="ECO:0000256" key="1">
    <source>
        <dbReference type="ARBA" id="ARBA00000900"/>
    </source>
</evidence>
<dbReference type="OrthoDB" id="21204at2759"/>
<dbReference type="EMBL" id="CM017324">
    <property type="protein sequence ID" value="KAE8037237.1"/>
    <property type="molecule type" value="Genomic_DNA"/>
</dbReference>
<evidence type="ECO:0000256" key="12">
    <source>
        <dbReference type="PROSITE-ProRule" id="PRU00175"/>
    </source>
</evidence>
<name>A0A660KLG2_9ROSI</name>
<comment type="subcellular location">
    <subcellularLocation>
        <location evidence="2">Membrane</location>
        <topology evidence="2">Multi-pass membrane protein</topology>
    </subcellularLocation>
</comment>
<evidence type="ECO:0000256" key="9">
    <source>
        <dbReference type="ARBA" id="ARBA00022833"/>
    </source>
</evidence>
<keyword evidence="4" id="KW-0808">Transferase</keyword>
<evidence type="ECO:0000313" key="15">
    <source>
        <dbReference type="Proteomes" id="UP000327013"/>
    </source>
</evidence>
<dbReference type="Gene3D" id="3.30.40.10">
    <property type="entry name" value="Zinc/RING finger domain, C3HC4 (zinc finger)"/>
    <property type="match status" value="1"/>
</dbReference>
<feature type="domain" description="RING-type" evidence="13">
    <location>
        <begin position="111"/>
        <end position="152"/>
    </location>
</feature>
<dbReference type="SUPFAM" id="SSF57850">
    <property type="entry name" value="RING/U-box"/>
    <property type="match status" value="1"/>
</dbReference>
<protein>
    <recommendedName>
        <fullName evidence="3">RING-type E3 ubiquitin transferase</fullName>
        <ecNumber evidence="3">2.3.2.27</ecNumber>
    </recommendedName>
</protein>
<dbReference type="SMART" id="SM00184">
    <property type="entry name" value="RING"/>
    <property type="match status" value="1"/>
</dbReference>
<dbReference type="GO" id="GO:0016020">
    <property type="term" value="C:membrane"/>
    <property type="evidence" value="ECO:0007669"/>
    <property type="project" value="UniProtKB-SubCell"/>
</dbReference>
<dbReference type="PROSITE" id="PS50089">
    <property type="entry name" value="ZF_RING_2"/>
    <property type="match status" value="1"/>
</dbReference>
<dbReference type="AlphaFoldDB" id="A0A660KLG2"/>
<keyword evidence="8" id="KW-0833">Ubl conjugation pathway</keyword>
<keyword evidence="10" id="KW-1133">Transmembrane helix</keyword>
<evidence type="ECO:0000259" key="13">
    <source>
        <dbReference type="PROSITE" id="PS50089"/>
    </source>
</evidence>
<accession>A0A660KLG2</accession>
<dbReference type="Proteomes" id="UP000327013">
    <property type="component" value="Chromosome 4"/>
</dbReference>
<dbReference type="GO" id="GO:0016567">
    <property type="term" value="P:protein ubiquitination"/>
    <property type="evidence" value="ECO:0007669"/>
    <property type="project" value="TreeGrafter"/>
</dbReference>
<evidence type="ECO:0000256" key="6">
    <source>
        <dbReference type="ARBA" id="ARBA00022723"/>
    </source>
</evidence>
<keyword evidence="11" id="KW-0472">Membrane</keyword>
<evidence type="ECO:0000313" key="14">
    <source>
        <dbReference type="EMBL" id="KAE8037237.1"/>
    </source>
</evidence>
<dbReference type="GO" id="GO:0006511">
    <property type="term" value="P:ubiquitin-dependent protein catabolic process"/>
    <property type="evidence" value="ECO:0007669"/>
    <property type="project" value="TreeGrafter"/>
</dbReference>
<keyword evidence="7 12" id="KW-0863">Zinc-finger</keyword>
<dbReference type="InterPro" id="IPR013083">
    <property type="entry name" value="Znf_RING/FYVE/PHD"/>
</dbReference>
<evidence type="ECO:0000256" key="11">
    <source>
        <dbReference type="ARBA" id="ARBA00023136"/>
    </source>
</evidence>
<organism evidence="14 15">
    <name type="scientific">Carpinus fangiana</name>
    <dbReference type="NCBI Taxonomy" id="176857"/>
    <lineage>
        <taxon>Eukaryota</taxon>
        <taxon>Viridiplantae</taxon>
        <taxon>Streptophyta</taxon>
        <taxon>Embryophyta</taxon>
        <taxon>Tracheophyta</taxon>
        <taxon>Spermatophyta</taxon>
        <taxon>Magnoliopsida</taxon>
        <taxon>eudicotyledons</taxon>
        <taxon>Gunneridae</taxon>
        <taxon>Pentapetalae</taxon>
        <taxon>rosids</taxon>
        <taxon>fabids</taxon>
        <taxon>Fagales</taxon>
        <taxon>Betulaceae</taxon>
        <taxon>Carpinus</taxon>
    </lineage>
</organism>
<reference evidence="14 15" key="1">
    <citation type="submission" date="2019-06" db="EMBL/GenBank/DDBJ databases">
        <title>A chromosomal-level reference genome of Carpinus fangiana (Coryloideae, Betulaceae).</title>
        <authorList>
            <person name="Yang X."/>
            <person name="Wang Z."/>
            <person name="Zhang L."/>
            <person name="Hao G."/>
            <person name="Liu J."/>
            <person name="Yang Y."/>
        </authorList>
    </citation>
    <scope>NUCLEOTIDE SEQUENCE [LARGE SCALE GENOMIC DNA]</scope>
    <source>
        <strain evidence="14">Cfa_2016G</strain>
        <tissue evidence="14">Leaf</tissue>
    </source>
</reference>
<evidence type="ECO:0000256" key="8">
    <source>
        <dbReference type="ARBA" id="ARBA00022786"/>
    </source>
</evidence>
<keyword evidence="9" id="KW-0862">Zinc</keyword>
<gene>
    <name evidence="14" type="ORF">FH972_009845</name>
</gene>
<keyword evidence="15" id="KW-1185">Reference proteome</keyword>
<evidence type="ECO:0000256" key="4">
    <source>
        <dbReference type="ARBA" id="ARBA00022679"/>
    </source>
</evidence>
<keyword evidence="6" id="KW-0479">Metal-binding</keyword>
<dbReference type="PANTHER" id="PTHR45977">
    <property type="entry name" value="TARGET OF ERK KINASE MPK-1"/>
    <property type="match status" value="1"/>
</dbReference>
<evidence type="ECO:0000256" key="2">
    <source>
        <dbReference type="ARBA" id="ARBA00004141"/>
    </source>
</evidence>
<keyword evidence="5" id="KW-0812">Transmembrane</keyword>